<dbReference type="Proteomes" id="UP000623687">
    <property type="component" value="Unassembled WGS sequence"/>
</dbReference>
<accession>A0A8H6ZLY1</accession>
<dbReference type="AlphaFoldDB" id="A0A8H6ZLY1"/>
<gene>
    <name evidence="2" type="ORF">PC9H_011675</name>
</gene>
<dbReference type="GeneID" id="59381493"/>
<dbReference type="EMBL" id="JACETU010000009">
    <property type="protein sequence ID" value="KAF7421155.1"/>
    <property type="molecule type" value="Genomic_DNA"/>
</dbReference>
<proteinExistence type="predicted"/>
<feature type="region of interest" description="Disordered" evidence="1">
    <location>
        <begin position="72"/>
        <end position="91"/>
    </location>
</feature>
<protein>
    <submittedName>
        <fullName evidence="2">Uncharacterized protein</fullName>
    </submittedName>
</protein>
<organism evidence="2 3">
    <name type="scientific">Pleurotus ostreatus</name>
    <name type="common">Oyster mushroom</name>
    <name type="synonym">White-rot fungus</name>
    <dbReference type="NCBI Taxonomy" id="5322"/>
    <lineage>
        <taxon>Eukaryota</taxon>
        <taxon>Fungi</taxon>
        <taxon>Dikarya</taxon>
        <taxon>Basidiomycota</taxon>
        <taxon>Agaricomycotina</taxon>
        <taxon>Agaricomycetes</taxon>
        <taxon>Agaricomycetidae</taxon>
        <taxon>Agaricales</taxon>
        <taxon>Pleurotineae</taxon>
        <taxon>Pleurotaceae</taxon>
        <taxon>Pleurotus</taxon>
    </lineage>
</organism>
<feature type="compositionally biased region" description="Basic and acidic residues" evidence="1">
    <location>
        <begin position="1"/>
        <end position="20"/>
    </location>
</feature>
<feature type="region of interest" description="Disordered" evidence="1">
    <location>
        <begin position="1"/>
        <end position="38"/>
    </location>
</feature>
<evidence type="ECO:0000256" key="1">
    <source>
        <dbReference type="SAM" id="MobiDB-lite"/>
    </source>
</evidence>
<dbReference type="VEuPathDB" id="FungiDB:PC9H_011675"/>
<evidence type="ECO:0000313" key="3">
    <source>
        <dbReference type="Proteomes" id="UP000623687"/>
    </source>
</evidence>
<evidence type="ECO:0000313" key="2">
    <source>
        <dbReference type="EMBL" id="KAF7421155.1"/>
    </source>
</evidence>
<comment type="caution">
    <text evidence="2">The sequence shown here is derived from an EMBL/GenBank/DDBJ whole genome shotgun (WGS) entry which is preliminary data.</text>
</comment>
<dbReference type="RefSeq" id="XP_036627013.1">
    <property type="nucleotide sequence ID" value="XM_036781158.1"/>
</dbReference>
<reference evidence="2" key="1">
    <citation type="submission" date="2019-07" db="EMBL/GenBank/DDBJ databases">
        <authorList>
            <person name="Palmer J.M."/>
        </authorList>
    </citation>
    <scope>NUCLEOTIDE SEQUENCE</scope>
    <source>
        <strain evidence="2">PC9</strain>
    </source>
</reference>
<name>A0A8H6ZLY1_PLEOS</name>
<sequence length="500" mass="55259">MSSSDRERRLLDRAQRREDIAAGVIQPTRRHRQHRPQTLVIEENNTSVGRSVLDPILATDSTSMDSPLLSLVESPLSSVPPSPSPEAHDTAASVVDVGTVTPEINEGLVELLQTIMAHLDSSSSTEEAPPLAMPTSPQPLMDEHAGEGQSIIPIPTQPFANITVYWTVMLPPNRLDIFYCPNLMTSVADTISLDLVLQAMCHEQPGIFQELQDNIPNINLHLATSQVPIPPVGDDASRLQQGVQPLGRLSEAFSSTYPLRFATMDAPETLTLYTTNSTVMNPESKLVVLHIYFRAVYMPLFPNLLQQNVQSASSIITPATEHLEDASHGIVDRLNSLYPSERASFLRLNTKVFGTAYTKIRTVRIVDTIMDQLGMSLSSRHEGHLADGTTVSEESVYEWAGLQAGTHQNSRTFAKKTYCLWKTLEARVASTSLTAEQQNQLAVLKRLFATEEISATWKQESGLDNVTKQTAGLRKSTVEKMIDAWTRTEALDEYGTISWE</sequence>
<keyword evidence="3" id="KW-1185">Reference proteome</keyword>